<evidence type="ECO:0000313" key="2">
    <source>
        <dbReference type="EMBL" id="MES1929235.1"/>
    </source>
</evidence>
<dbReference type="PROSITE" id="PS51257">
    <property type="entry name" value="PROKAR_LIPOPROTEIN"/>
    <property type="match status" value="1"/>
</dbReference>
<comment type="caution">
    <text evidence="2">The sequence shown here is derived from an EMBL/GenBank/DDBJ whole genome shotgun (WGS) entry which is preliminary data.</text>
</comment>
<dbReference type="Proteomes" id="UP001460888">
    <property type="component" value="Unassembled WGS sequence"/>
</dbReference>
<evidence type="ECO:0000313" key="3">
    <source>
        <dbReference type="Proteomes" id="UP001460888"/>
    </source>
</evidence>
<dbReference type="InterPro" id="IPR015943">
    <property type="entry name" value="WD40/YVTN_repeat-like_dom_sf"/>
</dbReference>
<dbReference type="Gene3D" id="2.130.10.10">
    <property type="entry name" value="YVTN repeat-like/Quinoprotein amine dehydrogenase"/>
    <property type="match status" value="1"/>
</dbReference>
<protein>
    <submittedName>
        <fullName evidence="2">Glutamine cyclotransferase</fullName>
    </submittedName>
</protein>
<reference evidence="2 3" key="1">
    <citation type="submission" date="2013-03" db="EMBL/GenBank/DDBJ databases">
        <title>Salinisphaera dokdonensis CL-ES53 Genome Sequencing.</title>
        <authorList>
            <person name="Li C."/>
            <person name="Lai Q."/>
            <person name="Shao Z."/>
        </authorList>
    </citation>
    <scope>NUCLEOTIDE SEQUENCE [LARGE SCALE GENOMIC DNA]</scope>
    <source>
        <strain evidence="2 3">CL-ES53</strain>
    </source>
</reference>
<evidence type="ECO:0000256" key="1">
    <source>
        <dbReference type="SAM" id="SignalP"/>
    </source>
</evidence>
<accession>A0ABV2B0Y3</accession>
<dbReference type="Pfam" id="PF05096">
    <property type="entry name" value="Glu_cyclase_2"/>
    <property type="match status" value="1"/>
</dbReference>
<dbReference type="InterPro" id="IPR011044">
    <property type="entry name" value="Quino_amine_DH_bsu"/>
</dbReference>
<dbReference type="EMBL" id="APND01000002">
    <property type="protein sequence ID" value="MES1929235.1"/>
    <property type="molecule type" value="Genomic_DNA"/>
</dbReference>
<dbReference type="SUPFAM" id="SSF50969">
    <property type="entry name" value="YVTN repeat-like/Quinoprotein amine dehydrogenase"/>
    <property type="match status" value="1"/>
</dbReference>
<keyword evidence="1" id="KW-0732">Signal</keyword>
<organism evidence="2 3">
    <name type="scientific">Salinisphaera dokdonensis CL-ES53</name>
    <dbReference type="NCBI Taxonomy" id="1304272"/>
    <lineage>
        <taxon>Bacteria</taxon>
        <taxon>Pseudomonadati</taxon>
        <taxon>Pseudomonadota</taxon>
        <taxon>Gammaproteobacteria</taxon>
        <taxon>Salinisphaerales</taxon>
        <taxon>Salinisphaeraceae</taxon>
        <taxon>Salinisphaera</taxon>
    </lineage>
</organism>
<dbReference type="PANTHER" id="PTHR31270:SF1">
    <property type="entry name" value="GLUTAMINYL-PEPTIDE CYCLOTRANSFERASE"/>
    <property type="match status" value="1"/>
</dbReference>
<feature type="signal peptide" evidence="1">
    <location>
        <begin position="1"/>
        <end position="22"/>
    </location>
</feature>
<sequence>MPRFAVVSLLFLTLIVSTACRADSEAVTILASTAHDARAFTQGLLYYDDSLYESTGKHGSSTLRRVDPGTGEVLAMRHLPARYFGEGLARIDNRLYWLTWKSGVAFVFDAHTLKPIGRRYYQGEGWGLTFDGEHLILSDGSDTLRALEPDDFSVVRRIAVRDDGEPVHNLNELEYVDGEIWANVWFDDDILRIDPKSGSVLGRLGASNLREALPKGSRAEAFNGIAYDSANDRVYVTGKYWPRMFEIQKPDPTCCP</sequence>
<proteinExistence type="predicted"/>
<dbReference type="RefSeq" id="WP_353110727.1">
    <property type="nucleotide sequence ID" value="NZ_APND01000002.1"/>
</dbReference>
<dbReference type="PANTHER" id="PTHR31270">
    <property type="entry name" value="GLUTAMINYL-PEPTIDE CYCLOTRANSFERASE"/>
    <property type="match status" value="1"/>
</dbReference>
<gene>
    <name evidence="2" type="ORF">SADO_08262</name>
</gene>
<name>A0ABV2B0Y3_9GAMM</name>
<keyword evidence="3" id="KW-1185">Reference proteome</keyword>
<dbReference type="InterPro" id="IPR007788">
    <property type="entry name" value="QCT"/>
</dbReference>
<feature type="chain" id="PRO_5046042977" evidence="1">
    <location>
        <begin position="23"/>
        <end position="256"/>
    </location>
</feature>